<keyword evidence="3" id="KW-1185">Reference proteome</keyword>
<gene>
    <name evidence="2" type="ORF">DERYTH_LOCUS22931</name>
</gene>
<feature type="compositionally biased region" description="Polar residues" evidence="1">
    <location>
        <begin position="23"/>
        <end position="33"/>
    </location>
</feature>
<feature type="non-terminal residue" evidence="2">
    <location>
        <position position="1"/>
    </location>
</feature>
<sequence length="148" mass="16762">NYANVDGSEGDEEVEVYEAIRNKPSNSRQQGPITRSMKKKSPGNTEPKILVDFETNPYESNDEVMEEVRPKTTPVNKPVKKTRAKRQPSIIDEMPPEVKTCDTDENPALYLTETVEPETPEKTTYQTGVLNENQEPVADKLFTEFVDV</sequence>
<organism evidence="2 3">
    <name type="scientific">Dentiscutata erythropus</name>
    <dbReference type="NCBI Taxonomy" id="1348616"/>
    <lineage>
        <taxon>Eukaryota</taxon>
        <taxon>Fungi</taxon>
        <taxon>Fungi incertae sedis</taxon>
        <taxon>Mucoromycota</taxon>
        <taxon>Glomeromycotina</taxon>
        <taxon>Glomeromycetes</taxon>
        <taxon>Diversisporales</taxon>
        <taxon>Gigasporaceae</taxon>
        <taxon>Dentiscutata</taxon>
    </lineage>
</organism>
<dbReference type="Proteomes" id="UP000789405">
    <property type="component" value="Unassembled WGS sequence"/>
</dbReference>
<name>A0A9N9JW71_9GLOM</name>
<comment type="caution">
    <text evidence="2">The sequence shown here is derived from an EMBL/GenBank/DDBJ whole genome shotgun (WGS) entry which is preliminary data.</text>
</comment>
<dbReference type="AlphaFoldDB" id="A0A9N9JW71"/>
<feature type="non-terminal residue" evidence="2">
    <location>
        <position position="148"/>
    </location>
</feature>
<accession>A0A9N9JW71</accession>
<dbReference type="EMBL" id="CAJVPY010033236">
    <property type="protein sequence ID" value="CAG8798720.1"/>
    <property type="molecule type" value="Genomic_DNA"/>
</dbReference>
<evidence type="ECO:0000256" key="1">
    <source>
        <dbReference type="SAM" id="MobiDB-lite"/>
    </source>
</evidence>
<reference evidence="2" key="1">
    <citation type="submission" date="2021-06" db="EMBL/GenBank/DDBJ databases">
        <authorList>
            <person name="Kallberg Y."/>
            <person name="Tangrot J."/>
            <person name="Rosling A."/>
        </authorList>
    </citation>
    <scope>NUCLEOTIDE SEQUENCE</scope>
    <source>
        <strain evidence="2">MA453B</strain>
    </source>
</reference>
<evidence type="ECO:0000313" key="2">
    <source>
        <dbReference type="EMBL" id="CAG8798720.1"/>
    </source>
</evidence>
<feature type="region of interest" description="Disordered" evidence="1">
    <location>
        <begin position="1"/>
        <end position="104"/>
    </location>
</feature>
<evidence type="ECO:0000313" key="3">
    <source>
        <dbReference type="Proteomes" id="UP000789405"/>
    </source>
</evidence>
<proteinExistence type="predicted"/>
<protein>
    <submittedName>
        <fullName evidence="2">16687_t:CDS:1</fullName>
    </submittedName>
</protein>